<accession>A0ABN8HE39</accession>
<comment type="similarity">
    <text evidence="1">Belongs to the glycosyltransferase 2 family.</text>
</comment>
<name>A0ABN8HE39_9BACT</name>
<evidence type="ECO:0000256" key="1">
    <source>
        <dbReference type="ARBA" id="ARBA00006739"/>
    </source>
</evidence>
<dbReference type="Pfam" id="PF00535">
    <property type="entry name" value="Glycos_transf_2"/>
    <property type="match status" value="1"/>
</dbReference>
<sequence>MNARSAPRVTVLMAVYNGAAYLREAVESVLAQTFGDFEFVIVDDGSTDESARIVQSYTDPRIRLVRNEGNIGLSASLNRGLELAHGTYVARMDADDISLPKRLATQISFMDAHPQVGICGSWVEWFDDSQHTGTWGLPTDDEALKCLLLFSPSLYHPTVMFRKRLFDDAALRYATDFAQAQDYELWCRLMDVCAFANISEVLVRHRRHAQSVGSFAADGQLANATRVRKRMLQKFGFEPTEDELAVHTALALGKLPSDEKMFQKLQDWLLVLLDRNDNRAVFSQSAMRRLLAEKWYWLCLHSAPLGGYVWRGYYASPLRAFLPLSLRQHLMLVVGGRFRRKVVVTN</sequence>
<dbReference type="InterPro" id="IPR001173">
    <property type="entry name" value="Glyco_trans_2-like"/>
</dbReference>
<reference evidence="5 6" key="1">
    <citation type="submission" date="2022-03" db="EMBL/GenBank/DDBJ databases">
        <authorList>
            <person name="Koch H."/>
        </authorList>
    </citation>
    <scope>NUCLEOTIDE SEQUENCE [LARGE SCALE GENOMIC DNA]</scope>
    <source>
        <strain evidence="5 6">G1</strain>
    </source>
</reference>
<dbReference type="PANTHER" id="PTHR43685:SF5">
    <property type="entry name" value="GLYCOSYLTRANSFERASE EPSE-RELATED"/>
    <property type="match status" value="1"/>
</dbReference>
<dbReference type="InterPro" id="IPR050834">
    <property type="entry name" value="Glycosyltransf_2"/>
</dbReference>
<keyword evidence="2" id="KW-0328">Glycosyltransferase</keyword>
<keyword evidence="3" id="KW-0808">Transferase</keyword>
<dbReference type="RefSeq" id="WP_305731922.1">
    <property type="nucleotide sequence ID" value="NZ_OW150024.1"/>
</dbReference>
<evidence type="ECO:0000256" key="3">
    <source>
        <dbReference type="ARBA" id="ARBA00022679"/>
    </source>
</evidence>
<evidence type="ECO:0000313" key="5">
    <source>
        <dbReference type="EMBL" id="CAH2031079.1"/>
    </source>
</evidence>
<dbReference type="Gene3D" id="3.90.550.10">
    <property type="entry name" value="Spore Coat Polysaccharide Biosynthesis Protein SpsA, Chain A"/>
    <property type="match status" value="1"/>
</dbReference>
<dbReference type="SUPFAM" id="SSF53448">
    <property type="entry name" value="Nucleotide-diphospho-sugar transferases"/>
    <property type="match status" value="1"/>
</dbReference>
<organism evidence="5 6">
    <name type="scientific">Trichlorobacter ammonificans</name>
    <dbReference type="NCBI Taxonomy" id="2916410"/>
    <lineage>
        <taxon>Bacteria</taxon>
        <taxon>Pseudomonadati</taxon>
        <taxon>Thermodesulfobacteriota</taxon>
        <taxon>Desulfuromonadia</taxon>
        <taxon>Geobacterales</taxon>
        <taxon>Geobacteraceae</taxon>
        <taxon>Trichlorobacter</taxon>
    </lineage>
</organism>
<protein>
    <submittedName>
        <fullName evidence="5">Glyco_trans_2-like domain-containing protein</fullName>
    </submittedName>
</protein>
<gene>
    <name evidence="5" type="ORF">GEAMG1_1249</name>
</gene>
<evidence type="ECO:0000256" key="2">
    <source>
        <dbReference type="ARBA" id="ARBA00022676"/>
    </source>
</evidence>
<dbReference type="EMBL" id="OW150024">
    <property type="protein sequence ID" value="CAH2031079.1"/>
    <property type="molecule type" value="Genomic_DNA"/>
</dbReference>
<feature type="domain" description="Glycosyltransferase 2-like" evidence="4">
    <location>
        <begin position="10"/>
        <end position="166"/>
    </location>
</feature>
<proteinExistence type="inferred from homology"/>
<dbReference type="InterPro" id="IPR029044">
    <property type="entry name" value="Nucleotide-diphossugar_trans"/>
</dbReference>
<keyword evidence="6" id="KW-1185">Reference proteome</keyword>
<evidence type="ECO:0000259" key="4">
    <source>
        <dbReference type="Pfam" id="PF00535"/>
    </source>
</evidence>
<evidence type="ECO:0000313" key="6">
    <source>
        <dbReference type="Proteomes" id="UP001295463"/>
    </source>
</evidence>
<dbReference type="PANTHER" id="PTHR43685">
    <property type="entry name" value="GLYCOSYLTRANSFERASE"/>
    <property type="match status" value="1"/>
</dbReference>
<dbReference type="Proteomes" id="UP001295463">
    <property type="component" value="Chromosome"/>
</dbReference>